<dbReference type="EMBL" id="JAENGY010000102">
    <property type="protein sequence ID" value="KAG6973854.1"/>
    <property type="molecule type" value="Genomic_DNA"/>
</dbReference>
<keyword evidence="2" id="KW-1185">Reference proteome</keyword>
<accession>A0A8J5IUF3</accession>
<evidence type="ECO:0000313" key="1">
    <source>
        <dbReference type="EMBL" id="KAG6973854.1"/>
    </source>
</evidence>
<evidence type="ECO:0000313" key="2">
    <source>
        <dbReference type="Proteomes" id="UP000709295"/>
    </source>
</evidence>
<proteinExistence type="predicted"/>
<dbReference type="AlphaFoldDB" id="A0A8J5IUF3"/>
<protein>
    <submittedName>
        <fullName evidence="1">Uncharacterized protein</fullName>
    </submittedName>
</protein>
<gene>
    <name evidence="1" type="ORF">JG688_00003353</name>
</gene>
<dbReference type="Proteomes" id="UP000709295">
    <property type="component" value="Unassembled WGS sequence"/>
</dbReference>
<reference evidence="1" key="1">
    <citation type="submission" date="2021-01" db="EMBL/GenBank/DDBJ databases">
        <title>Phytophthora aleatoria, a newly-described species from Pinus radiata is distinct from Phytophthora cactorum isolates based on comparative genomics.</title>
        <authorList>
            <person name="Mcdougal R."/>
            <person name="Panda P."/>
            <person name="Williams N."/>
            <person name="Studholme D.J."/>
        </authorList>
    </citation>
    <scope>NUCLEOTIDE SEQUENCE</scope>
    <source>
        <strain evidence="1">NZFS 4037</strain>
    </source>
</reference>
<name>A0A8J5IUF3_9STRA</name>
<comment type="caution">
    <text evidence="1">The sequence shown here is derived from an EMBL/GenBank/DDBJ whole genome shotgun (WGS) entry which is preliminary data.</text>
</comment>
<sequence length="76" mass="8369">MPRSLGKKDISVATHLRVVLFLAESSVCGMVLRGAVCAAVKIFIATTARQSILGDLDNNRAQNGRQFTKFRRCCKE</sequence>
<organism evidence="1 2">
    <name type="scientific">Phytophthora aleatoria</name>
    <dbReference type="NCBI Taxonomy" id="2496075"/>
    <lineage>
        <taxon>Eukaryota</taxon>
        <taxon>Sar</taxon>
        <taxon>Stramenopiles</taxon>
        <taxon>Oomycota</taxon>
        <taxon>Peronosporomycetes</taxon>
        <taxon>Peronosporales</taxon>
        <taxon>Peronosporaceae</taxon>
        <taxon>Phytophthora</taxon>
    </lineage>
</organism>